<comment type="caution">
    <text evidence="5">The sequence shown here is derived from an EMBL/GenBank/DDBJ whole genome shotgun (WGS) entry which is preliminary data.</text>
</comment>
<accession>A0A1V6PPC9</accession>
<dbReference type="STRING" id="416450.A0A1V6PPC9"/>
<evidence type="ECO:0000256" key="1">
    <source>
        <dbReference type="ARBA" id="ARBA00022669"/>
    </source>
</evidence>
<keyword evidence="1" id="KW-0147">Chitin-binding</keyword>
<dbReference type="Gene3D" id="3.10.350.10">
    <property type="entry name" value="LysM domain"/>
    <property type="match status" value="2"/>
</dbReference>
<feature type="domain" description="LysM" evidence="4">
    <location>
        <begin position="139"/>
        <end position="185"/>
    </location>
</feature>
<feature type="domain" description="LysM" evidence="4">
    <location>
        <begin position="55"/>
        <end position="101"/>
    </location>
</feature>
<dbReference type="SMART" id="SM00257">
    <property type="entry name" value="LysM"/>
    <property type="match status" value="1"/>
</dbReference>
<evidence type="ECO:0000256" key="2">
    <source>
        <dbReference type="ARBA" id="ARBA00022729"/>
    </source>
</evidence>
<dbReference type="SUPFAM" id="SSF54106">
    <property type="entry name" value="LysM domain"/>
    <property type="match status" value="2"/>
</dbReference>
<dbReference type="Pfam" id="PF01476">
    <property type="entry name" value="LysM"/>
    <property type="match status" value="2"/>
</dbReference>
<dbReference type="InterPro" id="IPR036779">
    <property type="entry name" value="LysM_dom_sf"/>
</dbReference>
<dbReference type="InterPro" id="IPR052210">
    <property type="entry name" value="LysM1-like"/>
</dbReference>
<sequence>MTEAEFEAWNPIVTELGSSCTLITDLYYGVQIGYETISVTVASTSTSKSVSTAIASTVPTTGDECGTIATDEGISLEEFYAWNPAVGTSCAYLDSGDYVCVGTIGSNATATPTSSSAATVNGVTTPTPYQTGMVSDCDLFHLVVSGDGCYDIAAAADIALDDFYTWNPVVGTSCAYLYLGDYVCIGIL</sequence>
<reference evidence="6" key="1">
    <citation type="journal article" date="2017" name="Nat. Microbiol.">
        <title>Global analysis of biosynthetic gene clusters reveals vast potential of secondary metabolite production in Penicillium species.</title>
        <authorList>
            <person name="Nielsen J.C."/>
            <person name="Grijseels S."/>
            <person name="Prigent S."/>
            <person name="Ji B."/>
            <person name="Dainat J."/>
            <person name="Nielsen K.F."/>
            <person name="Frisvad J.C."/>
            <person name="Workman M."/>
            <person name="Nielsen J."/>
        </authorList>
    </citation>
    <scope>NUCLEOTIDE SEQUENCE [LARGE SCALE GENOMIC DNA]</scope>
    <source>
        <strain evidence="6">IBT 31811</strain>
    </source>
</reference>
<protein>
    <recommendedName>
        <fullName evidence="4">LysM domain-containing protein</fullName>
    </recommendedName>
</protein>
<evidence type="ECO:0000259" key="4">
    <source>
        <dbReference type="PROSITE" id="PS51782"/>
    </source>
</evidence>
<keyword evidence="2" id="KW-0732">Signal</keyword>
<gene>
    <name evidence="5" type="ORF">PENANT_c074G05123</name>
</gene>
<keyword evidence="6" id="KW-1185">Reference proteome</keyword>
<dbReference type="AlphaFoldDB" id="A0A1V6PPC9"/>
<proteinExistence type="predicted"/>
<organism evidence="5 6">
    <name type="scientific">Penicillium antarcticum</name>
    <dbReference type="NCBI Taxonomy" id="416450"/>
    <lineage>
        <taxon>Eukaryota</taxon>
        <taxon>Fungi</taxon>
        <taxon>Dikarya</taxon>
        <taxon>Ascomycota</taxon>
        <taxon>Pezizomycotina</taxon>
        <taxon>Eurotiomycetes</taxon>
        <taxon>Eurotiomycetidae</taxon>
        <taxon>Eurotiales</taxon>
        <taxon>Aspergillaceae</taxon>
        <taxon>Penicillium</taxon>
    </lineage>
</organism>
<evidence type="ECO:0000256" key="3">
    <source>
        <dbReference type="ARBA" id="ARBA00023026"/>
    </source>
</evidence>
<name>A0A1V6PPC9_9EURO</name>
<keyword evidence="3" id="KW-0843">Virulence</keyword>
<dbReference type="InterPro" id="IPR018392">
    <property type="entry name" value="LysM"/>
</dbReference>
<dbReference type="PANTHER" id="PTHR34997:SF2">
    <property type="entry name" value="LYSM DOMAIN-CONTAINING PROTEIN-RELATED"/>
    <property type="match status" value="1"/>
</dbReference>
<evidence type="ECO:0000313" key="6">
    <source>
        <dbReference type="Proteomes" id="UP000191672"/>
    </source>
</evidence>
<dbReference type="PANTHER" id="PTHR34997">
    <property type="entry name" value="AM15"/>
    <property type="match status" value="1"/>
</dbReference>
<dbReference type="EMBL" id="MDYN01000074">
    <property type="protein sequence ID" value="OQD78885.1"/>
    <property type="molecule type" value="Genomic_DNA"/>
</dbReference>
<evidence type="ECO:0000313" key="5">
    <source>
        <dbReference type="EMBL" id="OQD78885.1"/>
    </source>
</evidence>
<dbReference type="Proteomes" id="UP000191672">
    <property type="component" value="Unassembled WGS sequence"/>
</dbReference>
<dbReference type="CDD" id="cd00118">
    <property type="entry name" value="LysM"/>
    <property type="match status" value="1"/>
</dbReference>
<dbReference type="GO" id="GO:0008061">
    <property type="term" value="F:chitin binding"/>
    <property type="evidence" value="ECO:0007669"/>
    <property type="project" value="UniProtKB-KW"/>
</dbReference>
<dbReference type="PROSITE" id="PS51782">
    <property type="entry name" value="LYSM"/>
    <property type="match status" value="2"/>
</dbReference>